<proteinExistence type="predicted"/>
<evidence type="ECO:0000256" key="2">
    <source>
        <dbReference type="SAM" id="Phobius"/>
    </source>
</evidence>
<dbReference type="Pfam" id="PF24802">
    <property type="entry name" value="DUF7703"/>
    <property type="match status" value="1"/>
</dbReference>
<sequence length="441" mass="49086">MTRLQPASLSAPISLAPADGGSGRRVRSQTPRGAAWLESICHLVAATRVRHGRQLSQTLPTMAFAAIGSPTARVIRTGALCFIAQGLTASLASLTSDPARVLVCAEIVDSAASQQHKRTVTRDANHPSLTRSTEASMAVEGYRGGIDVSLPIAMTIAGFFAISVYNVFEINVQIFLRFRKRTGLYFWSLIFASWGIVIHSVGFVLQFFQLCRNDYANIVIITLGGVPMVIGFAVVLYSRLHLIIEDRRKIRWVLIMILLSFLIFTIPPTILNFGSNSPHPQPYIRPFEIYEKVMLFGFSAQEVTISGLYLWEARKMLRIMDLNSSKGSHRVMKRLIYVNILVILLDLSIIGTELGGVHVIQTTYKSAVYSVKLKLEFPVLNQLRSLVKRERYTCECQTPHILSTTTEATSPSVAYTPTQRRNSSSTIPFRPTYQLSNQMSV</sequence>
<reference evidence="4" key="1">
    <citation type="submission" date="2020-03" db="EMBL/GenBank/DDBJ databases">
        <title>Draft Genome Sequence of Cylindrodendrum hubeiense.</title>
        <authorList>
            <person name="Buettner E."/>
            <person name="Kellner H."/>
        </authorList>
    </citation>
    <scope>NUCLEOTIDE SEQUENCE</scope>
    <source>
        <strain evidence="4">IHI 201604</strain>
    </source>
</reference>
<comment type="caution">
    <text evidence="4">The sequence shown here is derived from an EMBL/GenBank/DDBJ whole genome shotgun (WGS) entry which is preliminary data.</text>
</comment>
<keyword evidence="2" id="KW-0812">Transmembrane</keyword>
<evidence type="ECO:0000313" key="4">
    <source>
        <dbReference type="EMBL" id="KAF7555609.1"/>
    </source>
</evidence>
<accession>A0A9P5LLG3</accession>
<dbReference type="PANTHER" id="PTHR37013:SF4">
    <property type="entry name" value="INTEGRAL MEMBRANE PROTEIN"/>
    <property type="match status" value="1"/>
</dbReference>
<keyword evidence="5" id="KW-1185">Reference proteome</keyword>
<keyword evidence="2" id="KW-1133">Transmembrane helix</keyword>
<keyword evidence="2" id="KW-0472">Membrane</keyword>
<feature type="domain" description="DUF7703" evidence="3">
    <location>
        <begin position="144"/>
        <end position="399"/>
    </location>
</feature>
<protein>
    <recommendedName>
        <fullName evidence="3">DUF7703 domain-containing protein</fullName>
    </recommendedName>
</protein>
<organism evidence="4 5">
    <name type="scientific">Cylindrodendrum hubeiense</name>
    <dbReference type="NCBI Taxonomy" id="595255"/>
    <lineage>
        <taxon>Eukaryota</taxon>
        <taxon>Fungi</taxon>
        <taxon>Dikarya</taxon>
        <taxon>Ascomycota</taxon>
        <taxon>Pezizomycotina</taxon>
        <taxon>Sordariomycetes</taxon>
        <taxon>Hypocreomycetidae</taxon>
        <taxon>Hypocreales</taxon>
        <taxon>Nectriaceae</taxon>
        <taxon>Cylindrodendrum</taxon>
    </lineage>
</organism>
<evidence type="ECO:0000259" key="3">
    <source>
        <dbReference type="Pfam" id="PF24802"/>
    </source>
</evidence>
<gene>
    <name evidence="4" type="ORF">G7Z17_g2039</name>
</gene>
<dbReference type="AlphaFoldDB" id="A0A9P5LLG3"/>
<dbReference type="EMBL" id="JAANBB010000019">
    <property type="protein sequence ID" value="KAF7555609.1"/>
    <property type="molecule type" value="Genomic_DNA"/>
</dbReference>
<dbReference type="InterPro" id="IPR056120">
    <property type="entry name" value="DUF7703"/>
</dbReference>
<evidence type="ECO:0000256" key="1">
    <source>
        <dbReference type="SAM" id="MobiDB-lite"/>
    </source>
</evidence>
<name>A0A9P5LLG3_9HYPO</name>
<feature type="region of interest" description="Disordered" evidence="1">
    <location>
        <begin position="407"/>
        <end position="430"/>
    </location>
</feature>
<feature type="transmembrane region" description="Helical" evidence="2">
    <location>
        <begin position="215"/>
        <end position="238"/>
    </location>
</feature>
<feature type="transmembrane region" description="Helical" evidence="2">
    <location>
        <begin position="152"/>
        <end position="172"/>
    </location>
</feature>
<feature type="transmembrane region" description="Helical" evidence="2">
    <location>
        <begin position="250"/>
        <end position="273"/>
    </location>
</feature>
<evidence type="ECO:0000313" key="5">
    <source>
        <dbReference type="Proteomes" id="UP000722485"/>
    </source>
</evidence>
<dbReference type="PANTHER" id="PTHR37013">
    <property type="entry name" value="INTEGRAL MEMBRANE PROTEIN (AFU_ORTHOLOGUE AFUA_1G05950)-RELATED"/>
    <property type="match status" value="1"/>
</dbReference>
<feature type="transmembrane region" description="Helical" evidence="2">
    <location>
        <begin position="293"/>
        <end position="311"/>
    </location>
</feature>
<dbReference type="OrthoDB" id="405906at2759"/>
<feature type="transmembrane region" description="Helical" evidence="2">
    <location>
        <begin position="184"/>
        <end position="209"/>
    </location>
</feature>
<feature type="transmembrane region" description="Helical" evidence="2">
    <location>
        <begin position="335"/>
        <end position="360"/>
    </location>
</feature>
<dbReference type="Proteomes" id="UP000722485">
    <property type="component" value="Unassembled WGS sequence"/>
</dbReference>